<dbReference type="InterPro" id="IPR039261">
    <property type="entry name" value="FNR_nucleotide-bd"/>
</dbReference>
<keyword evidence="3" id="KW-0560">Oxidoreductase</keyword>
<name>A0A1E3PMN8_9ASCO</name>
<dbReference type="GO" id="GO:0000293">
    <property type="term" value="F:ferric-chelate reductase activity"/>
    <property type="evidence" value="ECO:0007669"/>
    <property type="project" value="TreeGrafter"/>
</dbReference>
<dbReference type="GO" id="GO:0005886">
    <property type="term" value="C:plasma membrane"/>
    <property type="evidence" value="ECO:0007669"/>
    <property type="project" value="TreeGrafter"/>
</dbReference>
<dbReference type="Pfam" id="PF08022">
    <property type="entry name" value="FAD_binding_8"/>
    <property type="match status" value="1"/>
</dbReference>
<feature type="domain" description="FAD-binding 8" evidence="5">
    <location>
        <begin position="11"/>
        <end position="57"/>
    </location>
</feature>
<evidence type="ECO:0008006" key="9">
    <source>
        <dbReference type="Google" id="ProtNLM"/>
    </source>
</evidence>
<dbReference type="CDD" id="cd06186">
    <property type="entry name" value="NOX_Duox_like_FAD_NADP"/>
    <property type="match status" value="1"/>
</dbReference>
<evidence type="ECO:0000259" key="5">
    <source>
        <dbReference type="Pfam" id="PF08022"/>
    </source>
</evidence>
<evidence type="ECO:0000256" key="4">
    <source>
        <dbReference type="SAM" id="MobiDB-lite"/>
    </source>
</evidence>
<dbReference type="SUPFAM" id="SSF52343">
    <property type="entry name" value="Ferredoxin reductase-like, C-terminal NADP-linked domain"/>
    <property type="match status" value="1"/>
</dbReference>
<accession>A0A1E3PMN8</accession>
<evidence type="ECO:0000313" key="8">
    <source>
        <dbReference type="Proteomes" id="UP000095009"/>
    </source>
</evidence>
<dbReference type="EMBL" id="KV454408">
    <property type="protein sequence ID" value="ODQ66706.1"/>
    <property type="molecule type" value="Genomic_DNA"/>
</dbReference>
<keyword evidence="8" id="KW-1185">Reference proteome</keyword>
<dbReference type="Proteomes" id="UP000095009">
    <property type="component" value="Unassembled WGS sequence"/>
</dbReference>
<dbReference type="OrthoDB" id="10006946at2759"/>
<dbReference type="STRING" id="857566.A0A1E3PMN8"/>
<dbReference type="AlphaFoldDB" id="A0A1E3PMN8"/>
<keyword evidence="2" id="KW-0249">Electron transport</keyword>
<evidence type="ECO:0000259" key="6">
    <source>
        <dbReference type="Pfam" id="PF08030"/>
    </source>
</evidence>
<dbReference type="GO" id="GO:0006826">
    <property type="term" value="P:iron ion transport"/>
    <property type="evidence" value="ECO:0007669"/>
    <property type="project" value="TreeGrafter"/>
</dbReference>
<dbReference type="InterPro" id="IPR013121">
    <property type="entry name" value="Fe_red_NAD-bd_6"/>
</dbReference>
<dbReference type="InterPro" id="IPR013112">
    <property type="entry name" value="FAD-bd_8"/>
</dbReference>
<dbReference type="Pfam" id="PF08030">
    <property type="entry name" value="NAD_binding_6"/>
    <property type="match status" value="1"/>
</dbReference>
<organism evidence="7 8">
    <name type="scientific">Nadsonia fulvescens var. elongata DSM 6958</name>
    <dbReference type="NCBI Taxonomy" id="857566"/>
    <lineage>
        <taxon>Eukaryota</taxon>
        <taxon>Fungi</taxon>
        <taxon>Dikarya</taxon>
        <taxon>Ascomycota</taxon>
        <taxon>Saccharomycotina</taxon>
        <taxon>Dipodascomycetes</taxon>
        <taxon>Dipodascales</taxon>
        <taxon>Dipodascales incertae sedis</taxon>
        <taxon>Nadsonia</taxon>
    </lineage>
</organism>
<dbReference type="Gene3D" id="3.40.50.80">
    <property type="entry name" value="Nucleotide-binding domain of ferredoxin-NADP reductase (FNR) module"/>
    <property type="match status" value="1"/>
</dbReference>
<evidence type="ECO:0000313" key="7">
    <source>
        <dbReference type="EMBL" id="ODQ66706.1"/>
    </source>
</evidence>
<sequence length="212" mass="23295">MLITIPNNIFGPYAIGSHLRISDPLYNPLAWVQSSHPYTIASLPEDNEIRLLVRKTQYHLCKDNLSAAASFRRKFAVFGAFGAIPSYIFTPGMVKRALFVTGGSGISTCAPMIRYFSSKNIPIKLIWAIRNLQDIRALEALQIPCDTSVDVDIEIYATDEKASRVTLNGRASSVAITESVDSLNRPNELDPRDSFSSSSTLLSTGSSSKFKS</sequence>
<evidence type="ECO:0000256" key="3">
    <source>
        <dbReference type="ARBA" id="ARBA00023002"/>
    </source>
</evidence>
<feature type="domain" description="Ferric reductase NAD binding" evidence="6">
    <location>
        <begin position="98"/>
        <end position="180"/>
    </location>
</feature>
<proteinExistence type="predicted"/>
<dbReference type="GO" id="GO:0006879">
    <property type="term" value="P:intracellular iron ion homeostasis"/>
    <property type="evidence" value="ECO:0007669"/>
    <property type="project" value="TreeGrafter"/>
</dbReference>
<feature type="compositionally biased region" description="Low complexity" evidence="4">
    <location>
        <begin position="194"/>
        <end position="212"/>
    </location>
</feature>
<dbReference type="PANTHER" id="PTHR32361:SF9">
    <property type="entry name" value="FERRIC REDUCTASE TRANSMEMBRANE COMPONENT 3-RELATED"/>
    <property type="match status" value="1"/>
</dbReference>
<dbReference type="GO" id="GO:0015677">
    <property type="term" value="P:copper ion import"/>
    <property type="evidence" value="ECO:0007669"/>
    <property type="project" value="TreeGrafter"/>
</dbReference>
<keyword evidence="1" id="KW-0813">Transport</keyword>
<dbReference type="PANTHER" id="PTHR32361">
    <property type="entry name" value="FERRIC/CUPRIC REDUCTASE TRANSMEMBRANE COMPONENT"/>
    <property type="match status" value="1"/>
</dbReference>
<evidence type="ECO:0000256" key="1">
    <source>
        <dbReference type="ARBA" id="ARBA00022448"/>
    </source>
</evidence>
<evidence type="ECO:0000256" key="2">
    <source>
        <dbReference type="ARBA" id="ARBA00022982"/>
    </source>
</evidence>
<dbReference type="InterPro" id="IPR051410">
    <property type="entry name" value="Ferric/Cupric_Reductase"/>
</dbReference>
<gene>
    <name evidence="7" type="ORF">NADFUDRAFT_82451</name>
</gene>
<protein>
    <recommendedName>
        <fullName evidence="9">Ferric reductase NAD binding domain-containing protein</fullName>
    </recommendedName>
</protein>
<reference evidence="7 8" key="1">
    <citation type="journal article" date="2016" name="Proc. Natl. Acad. Sci. U.S.A.">
        <title>Comparative genomics of biotechnologically important yeasts.</title>
        <authorList>
            <person name="Riley R."/>
            <person name="Haridas S."/>
            <person name="Wolfe K.H."/>
            <person name="Lopes M.R."/>
            <person name="Hittinger C.T."/>
            <person name="Goeker M."/>
            <person name="Salamov A.A."/>
            <person name="Wisecaver J.H."/>
            <person name="Long T.M."/>
            <person name="Calvey C.H."/>
            <person name="Aerts A.L."/>
            <person name="Barry K.W."/>
            <person name="Choi C."/>
            <person name="Clum A."/>
            <person name="Coughlan A.Y."/>
            <person name="Deshpande S."/>
            <person name="Douglass A.P."/>
            <person name="Hanson S.J."/>
            <person name="Klenk H.-P."/>
            <person name="LaButti K.M."/>
            <person name="Lapidus A."/>
            <person name="Lindquist E.A."/>
            <person name="Lipzen A.M."/>
            <person name="Meier-Kolthoff J.P."/>
            <person name="Ohm R.A."/>
            <person name="Otillar R.P."/>
            <person name="Pangilinan J.L."/>
            <person name="Peng Y."/>
            <person name="Rokas A."/>
            <person name="Rosa C.A."/>
            <person name="Scheuner C."/>
            <person name="Sibirny A.A."/>
            <person name="Slot J.C."/>
            <person name="Stielow J.B."/>
            <person name="Sun H."/>
            <person name="Kurtzman C.P."/>
            <person name="Blackwell M."/>
            <person name="Grigoriev I.V."/>
            <person name="Jeffries T.W."/>
        </authorList>
    </citation>
    <scope>NUCLEOTIDE SEQUENCE [LARGE SCALE GENOMIC DNA]</scope>
    <source>
        <strain evidence="7 8">DSM 6958</strain>
    </source>
</reference>
<feature type="non-terminal residue" evidence="7">
    <location>
        <position position="212"/>
    </location>
</feature>
<feature type="region of interest" description="Disordered" evidence="4">
    <location>
        <begin position="182"/>
        <end position="212"/>
    </location>
</feature>